<dbReference type="Proteomes" id="UP000683360">
    <property type="component" value="Unassembled WGS sequence"/>
</dbReference>
<sequence length="285" mass="31771">MSSGQDTKGAEGGDNSNDKKEEGSSNSQGAAGGDNPDSKEGGESQTTEKNYSLQIQHISERYIVFTSEEEKKSALFDAFAVSLGLKDEPKIESLLDTVDFNGIVKYIKDGKAKNIITMAGAGISTSAGIPDFRSPETGLYDNLQKYNLPEPTAVFSIDYFKENPEPFFMLARELWPGVFKPTTCHYFIRMLQEKGLLLRHFTQNIDTLESVAGLDPEVCVEAHGHFRTGHCIQCRAEYTQDWMKERIMKPSIPKCEAKGCEGVVKPGELSPLWTKRKMFCFQLIE</sequence>
<accession>A0A8S3UXS8</accession>
<feature type="domain" description="Deacetylase sirtuin-type" evidence="9">
    <location>
        <begin position="93"/>
        <end position="285"/>
    </location>
</feature>
<dbReference type="PANTHER" id="PTHR11085:SF6">
    <property type="entry name" value="NAD-DEPENDENT PROTEIN DEACETYLASE SIRTUIN-2"/>
    <property type="match status" value="1"/>
</dbReference>
<evidence type="ECO:0000259" key="9">
    <source>
        <dbReference type="PROSITE" id="PS50305"/>
    </source>
</evidence>
<evidence type="ECO:0000313" key="10">
    <source>
        <dbReference type="EMBL" id="CAG2249080.1"/>
    </source>
</evidence>
<dbReference type="InterPro" id="IPR050134">
    <property type="entry name" value="NAD-dep_sirtuin_deacylases"/>
</dbReference>
<evidence type="ECO:0000256" key="8">
    <source>
        <dbReference type="SAM" id="MobiDB-lite"/>
    </source>
</evidence>
<evidence type="ECO:0000256" key="7">
    <source>
        <dbReference type="PROSITE-ProRule" id="PRU00236"/>
    </source>
</evidence>
<evidence type="ECO:0000256" key="6">
    <source>
        <dbReference type="ARBA" id="ARBA00048905"/>
    </source>
</evidence>
<proteinExistence type="predicted"/>
<reference evidence="10" key="1">
    <citation type="submission" date="2021-03" db="EMBL/GenBank/DDBJ databases">
        <authorList>
            <person name="Bekaert M."/>
        </authorList>
    </citation>
    <scope>NUCLEOTIDE SEQUENCE</scope>
</reference>
<feature type="binding site" evidence="7">
    <location>
        <position position="234"/>
    </location>
    <ligand>
        <name>Zn(2+)</name>
        <dbReference type="ChEBI" id="CHEBI:29105"/>
    </ligand>
</feature>
<comment type="catalytic activity">
    <reaction evidence="5">
        <text>N(6)-hexadecanoyl-L-lysyl-[protein] + NAD(+) + H2O = 2''-O-hexadecanoyl-ADP-D-ribose + nicotinamide + L-lysyl-[protein]</text>
        <dbReference type="Rhea" id="RHEA:70563"/>
        <dbReference type="Rhea" id="RHEA-COMP:9752"/>
        <dbReference type="Rhea" id="RHEA-COMP:14175"/>
        <dbReference type="ChEBI" id="CHEBI:15377"/>
        <dbReference type="ChEBI" id="CHEBI:17154"/>
        <dbReference type="ChEBI" id="CHEBI:29969"/>
        <dbReference type="ChEBI" id="CHEBI:57540"/>
        <dbReference type="ChEBI" id="CHEBI:138936"/>
        <dbReference type="ChEBI" id="CHEBI:189673"/>
    </reaction>
    <physiologicalReaction direction="left-to-right" evidence="5">
        <dbReference type="Rhea" id="RHEA:70564"/>
    </physiologicalReaction>
</comment>
<feature type="binding site" evidence="7">
    <location>
        <position position="280"/>
    </location>
    <ligand>
        <name>Zn(2+)</name>
        <dbReference type="ChEBI" id="CHEBI:29105"/>
    </ligand>
</feature>
<feature type="compositionally biased region" description="Polar residues" evidence="8">
    <location>
        <begin position="43"/>
        <end position="52"/>
    </location>
</feature>
<dbReference type="Gene3D" id="3.40.50.1220">
    <property type="entry name" value="TPP-binding domain"/>
    <property type="match status" value="1"/>
</dbReference>
<feature type="compositionally biased region" description="Basic and acidic residues" evidence="8">
    <location>
        <begin position="8"/>
        <end position="23"/>
    </location>
</feature>
<dbReference type="Pfam" id="PF02146">
    <property type="entry name" value="SIR2"/>
    <property type="match status" value="1"/>
</dbReference>
<dbReference type="InterPro" id="IPR026590">
    <property type="entry name" value="Ssirtuin_cat_dom"/>
</dbReference>
<evidence type="ECO:0000313" key="11">
    <source>
        <dbReference type="Proteomes" id="UP000683360"/>
    </source>
</evidence>
<dbReference type="SUPFAM" id="SSF52467">
    <property type="entry name" value="DHS-like NAD/FAD-binding domain"/>
    <property type="match status" value="1"/>
</dbReference>
<gene>
    <name evidence="10" type="ORF">MEDL_60896</name>
</gene>
<evidence type="ECO:0000256" key="4">
    <source>
        <dbReference type="ARBA" id="ARBA00023027"/>
    </source>
</evidence>
<evidence type="ECO:0000256" key="2">
    <source>
        <dbReference type="ARBA" id="ARBA00022723"/>
    </source>
</evidence>
<comment type="catalytic activity">
    <reaction evidence="6">
        <text>N(6)-tetradecanoyl-L-lysyl-[protein] + NAD(+) + H2O = 2''-O-tetradecanoyl-ADP-D-ribose + nicotinamide + L-lysyl-[protein]</text>
        <dbReference type="Rhea" id="RHEA:70567"/>
        <dbReference type="Rhea" id="RHEA-COMP:9752"/>
        <dbReference type="Rhea" id="RHEA-COMP:15437"/>
        <dbReference type="ChEBI" id="CHEBI:15377"/>
        <dbReference type="ChEBI" id="CHEBI:17154"/>
        <dbReference type="ChEBI" id="CHEBI:29969"/>
        <dbReference type="ChEBI" id="CHEBI:57540"/>
        <dbReference type="ChEBI" id="CHEBI:141129"/>
        <dbReference type="ChEBI" id="CHEBI:189674"/>
    </reaction>
    <physiologicalReaction direction="left-to-right" evidence="6">
        <dbReference type="Rhea" id="RHEA:70568"/>
    </physiologicalReaction>
</comment>
<keyword evidence="10" id="KW-0012">Acyltransferase</keyword>
<organism evidence="10 11">
    <name type="scientific">Mytilus edulis</name>
    <name type="common">Blue mussel</name>
    <dbReference type="NCBI Taxonomy" id="6550"/>
    <lineage>
        <taxon>Eukaryota</taxon>
        <taxon>Metazoa</taxon>
        <taxon>Spiralia</taxon>
        <taxon>Lophotrochozoa</taxon>
        <taxon>Mollusca</taxon>
        <taxon>Bivalvia</taxon>
        <taxon>Autobranchia</taxon>
        <taxon>Pteriomorphia</taxon>
        <taxon>Mytilida</taxon>
        <taxon>Mytiloidea</taxon>
        <taxon>Mytilidae</taxon>
        <taxon>Mytilinae</taxon>
        <taxon>Mytilus</taxon>
    </lineage>
</organism>
<keyword evidence="11" id="KW-1185">Reference proteome</keyword>
<dbReference type="InterPro" id="IPR003000">
    <property type="entry name" value="Sirtuin"/>
</dbReference>
<keyword evidence="1 10" id="KW-0808">Transferase</keyword>
<dbReference type="PANTHER" id="PTHR11085">
    <property type="entry name" value="NAD-DEPENDENT PROTEIN DEACYLASE SIRTUIN-5, MITOCHONDRIAL-RELATED"/>
    <property type="match status" value="1"/>
</dbReference>
<feature type="binding site" evidence="7">
    <location>
        <position position="255"/>
    </location>
    <ligand>
        <name>Zn(2+)</name>
        <dbReference type="ChEBI" id="CHEBI:29105"/>
    </ligand>
</feature>
<evidence type="ECO:0000256" key="5">
    <source>
        <dbReference type="ARBA" id="ARBA00048378"/>
    </source>
</evidence>
<comment type="caution">
    <text evidence="10">The sequence shown here is derived from an EMBL/GenBank/DDBJ whole genome shotgun (WGS) entry which is preliminary data.</text>
</comment>
<protein>
    <submittedName>
        <fullName evidence="10">SIRT2</fullName>
        <ecNumber evidence="10">2.3.1.286</ecNumber>
    </submittedName>
</protein>
<name>A0A8S3UXS8_MYTED</name>
<dbReference type="GO" id="GO:0005634">
    <property type="term" value="C:nucleus"/>
    <property type="evidence" value="ECO:0007669"/>
    <property type="project" value="TreeGrafter"/>
</dbReference>
<dbReference type="GO" id="GO:0017136">
    <property type="term" value="F:histone deacetylase activity, NAD-dependent"/>
    <property type="evidence" value="ECO:0007669"/>
    <property type="project" value="TreeGrafter"/>
</dbReference>
<feature type="active site" description="Proton acceptor" evidence="7">
    <location>
        <position position="223"/>
    </location>
</feature>
<keyword evidence="2 7" id="KW-0479">Metal-binding</keyword>
<feature type="binding site" evidence="7">
    <location>
        <position position="231"/>
    </location>
    <ligand>
        <name>Zn(2+)</name>
        <dbReference type="ChEBI" id="CHEBI:29105"/>
    </ligand>
</feature>
<keyword evidence="3 7" id="KW-0862">Zinc</keyword>
<evidence type="ECO:0000256" key="1">
    <source>
        <dbReference type="ARBA" id="ARBA00022679"/>
    </source>
</evidence>
<dbReference type="GO" id="GO:0070403">
    <property type="term" value="F:NAD+ binding"/>
    <property type="evidence" value="ECO:0007669"/>
    <property type="project" value="InterPro"/>
</dbReference>
<dbReference type="GO" id="GO:0046872">
    <property type="term" value="F:metal ion binding"/>
    <property type="evidence" value="ECO:0007669"/>
    <property type="project" value="UniProtKB-KW"/>
</dbReference>
<keyword evidence="4" id="KW-0520">NAD</keyword>
<feature type="region of interest" description="Disordered" evidence="8">
    <location>
        <begin position="1"/>
        <end position="52"/>
    </location>
</feature>
<dbReference type="EC" id="2.3.1.286" evidence="10"/>
<dbReference type="AlphaFoldDB" id="A0A8S3UXS8"/>
<dbReference type="PROSITE" id="PS50305">
    <property type="entry name" value="SIRTUIN"/>
    <property type="match status" value="1"/>
</dbReference>
<dbReference type="OrthoDB" id="6144258at2759"/>
<dbReference type="EMBL" id="CAJPWZ010002960">
    <property type="protein sequence ID" value="CAG2249080.1"/>
    <property type="molecule type" value="Genomic_DNA"/>
</dbReference>
<dbReference type="InterPro" id="IPR029035">
    <property type="entry name" value="DHS-like_NAD/FAD-binding_dom"/>
</dbReference>
<evidence type="ECO:0000256" key="3">
    <source>
        <dbReference type="ARBA" id="ARBA00022833"/>
    </source>
</evidence>